<keyword evidence="2" id="KW-0539">Nucleus</keyword>
<feature type="domain" description="Fcf2 pre-rRNA processing C-terminal" evidence="4">
    <location>
        <begin position="62"/>
        <end position="152"/>
    </location>
</feature>
<dbReference type="STRING" id="322104.A3GEU6"/>
<dbReference type="EMBL" id="AAVQ01000001">
    <property type="protein sequence ID" value="EAZ63230.2"/>
    <property type="molecule type" value="Genomic_DNA"/>
</dbReference>
<dbReference type="KEGG" id="pic:PICST_37870"/>
<comment type="caution">
    <text evidence="5">The sequence shown here is derived from an EMBL/GenBank/DDBJ whole genome shotgun (WGS) entry which is preliminary data.</text>
</comment>
<sequence>DNEDNFKKIQKSISRLPKIESSLEKNLEIGAQAQKNTKHSDITRIYDPITVKQKVESSDSMDSGSKWFNMKSPEMTASVKRDLQVIQQRSALDPKRHYKKDKWSIPKYFQMGTIIEGNTEFYSARLSRKQRGTTLVDEILHDDDTKKYFKRKYSEIQDKKTSGRKGNYKKVKEMRKRY</sequence>
<feature type="region of interest" description="Disordered" evidence="3">
    <location>
        <begin position="159"/>
        <end position="178"/>
    </location>
</feature>
<dbReference type="PANTHER" id="PTHR21686">
    <property type="entry name" value="DEOXYNUCLEOTIDYLTRANSFERASE TERMINAL-INTERACTING PROTEIN 2"/>
    <property type="match status" value="1"/>
</dbReference>
<dbReference type="PANTHER" id="PTHR21686:SF12">
    <property type="entry name" value="DEOXYNUCLEOTIDYLTRANSFERASE TERMINAL-INTERACTING PROTEIN 2"/>
    <property type="match status" value="1"/>
</dbReference>
<dbReference type="InterPro" id="IPR014810">
    <property type="entry name" value="Fcf2_C"/>
</dbReference>
<proteinExistence type="predicted"/>
<evidence type="ECO:0000256" key="3">
    <source>
        <dbReference type="SAM" id="MobiDB-lite"/>
    </source>
</evidence>
<organism evidence="5 6">
    <name type="scientific">Scheffersomyces stipitis (strain ATCC 58785 / CBS 6054 / NBRC 10063 / NRRL Y-11545)</name>
    <name type="common">Yeast</name>
    <name type="synonym">Pichia stipitis</name>
    <dbReference type="NCBI Taxonomy" id="322104"/>
    <lineage>
        <taxon>Eukaryota</taxon>
        <taxon>Fungi</taxon>
        <taxon>Dikarya</taxon>
        <taxon>Ascomycota</taxon>
        <taxon>Saccharomycotina</taxon>
        <taxon>Pichiomycetes</taxon>
        <taxon>Debaryomycetaceae</taxon>
        <taxon>Scheffersomyces</taxon>
    </lineage>
</organism>
<dbReference type="GO" id="GO:0000447">
    <property type="term" value="P:endonucleolytic cleavage in ITS1 to separate SSU-rRNA from 5.8S rRNA and LSU-rRNA from tricistronic rRNA transcript (SSU-rRNA, 5.8S rRNA, LSU-rRNA)"/>
    <property type="evidence" value="ECO:0007669"/>
    <property type="project" value="EnsemblFungi"/>
</dbReference>
<dbReference type="FunCoup" id="A3GEU6">
    <property type="interactions" value="389"/>
</dbReference>
<keyword evidence="6" id="KW-1185">Reference proteome</keyword>
<accession>A3GEU6</accession>
<dbReference type="OMA" id="RWFNMKQ"/>
<dbReference type="Pfam" id="PF08698">
    <property type="entry name" value="Fcf2"/>
    <property type="match status" value="1"/>
</dbReference>
<evidence type="ECO:0000259" key="4">
    <source>
        <dbReference type="Pfam" id="PF08698"/>
    </source>
</evidence>
<dbReference type="OrthoDB" id="427886at2759"/>
<evidence type="ECO:0000256" key="1">
    <source>
        <dbReference type="ARBA" id="ARBA00004604"/>
    </source>
</evidence>
<evidence type="ECO:0000256" key="2">
    <source>
        <dbReference type="ARBA" id="ARBA00023242"/>
    </source>
</evidence>
<feature type="non-terminal residue" evidence="5">
    <location>
        <position position="1"/>
    </location>
</feature>
<evidence type="ECO:0000313" key="6">
    <source>
        <dbReference type="Proteomes" id="UP000002258"/>
    </source>
</evidence>
<dbReference type="Proteomes" id="UP000002258">
    <property type="component" value="Chromosome 1"/>
</dbReference>
<dbReference type="InterPro" id="IPR039883">
    <property type="entry name" value="Fcf2/DNTTIP2"/>
</dbReference>
<dbReference type="GO" id="GO:0000472">
    <property type="term" value="P:endonucleolytic cleavage to generate mature 5'-end of SSU-rRNA from (SSU-rRNA, 5.8S rRNA, LSU-rRNA)"/>
    <property type="evidence" value="ECO:0007669"/>
    <property type="project" value="EnsemblFungi"/>
</dbReference>
<dbReference type="RefSeq" id="XP_001387253.2">
    <property type="nucleotide sequence ID" value="XM_001387216.1"/>
</dbReference>
<name>A3GEU6_PICST</name>
<dbReference type="GO" id="GO:0005730">
    <property type="term" value="C:nucleolus"/>
    <property type="evidence" value="ECO:0007669"/>
    <property type="project" value="UniProtKB-SubCell"/>
</dbReference>
<dbReference type="eggNOG" id="KOG3100">
    <property type="taxonomic scope" value="Eukaryota"/>
</dbReference>
<protein>
    <recommendedName>
        <fullName evidence="4">Fcf2 pre-rRNA processing C-terminal domain-containing protein</fullName>
    </recommendedName>
</protein>
<comment type="subcellular location">
    <subcellularLocation>
        <location evidence="1">Nucleus</location>
        <location evidence="1">Nucleolus</location>
    </subcellularLocation>
</comment>
<gene>
    <name evidence="5" type="ORF">PICST_37870</name>
</gene>
<dbReference type="AlphaFoldDB" id="A3GEU6"/>
<dbReference type="InParanoid" id="A3GEU6"/>
<dbReference type="GO" id="GO:0000480">
    <property type="term" value="P:endonucleolytic cleavage in 5'-ETS of tricistronic rRNA transcript (SSU-rRNA, 5.8S rRNA, LSU-rRNA)"/>
    <property type="evidence" value="ECO:0007669"/>
    <property type="project" value="EnsemblFungi"/>
</dbReference>
<feature type="compositionally biased region" description="Basic residues" evidence="3">
    <location>
        <begin position="162"/>
        <end position="178"/>
    </location>
</feature>
<dbReference type="GeneID" id="4850795"/>
<evidence type="ECO:0000313" key="5">
    <source>
        <dbReference type="EMBL" id="EAZ63230.2"/>
    </source>
</evidence>
<dbReference type="HOGENOM" id="CLU_075129_3_0_1"/>
<dbReference type="GO" id="GO:0003723">
    <property type="term" value="F:RNA binding"/>
    <property type="evidence" value="ECO:0007669"/>
    <property type="project" value="TreeGrafter"/>
</dbReference>
<reference evidence="5 6" key="1">
    <citation type="journal article" date="2007" name="Nat. Biotechnol.">
        <title>Genome sequence of the lignocellulose-bioconverting and xylose-fermenting yeast Pichia stipitis.</title>
        <authorList>
            <person name="Jeffries T.W."/>
            <person name="Grigoriev I.V."/>
            <person name="Grimwood J."/>
            <person name="Laplaza J.M."/>
            <person name="Aerts A."/>
            <person name="Salamov A."/>
            <person name="Schmutz J."/>
            <person name="Lindquist E."/>
            <person name="Dehal P."/>
            <person name="Shapiro H."/>
            <person name="Jin Y.S."/>
            <person name="Passoth V."/>
            <person name="Richardson P.M."/>
        </authorList>
    </citation>
    <scope>NUCLEOTIDE SEQUENCE [LARGE SCALE GENOMIC DNA]</scope>
    <source>
        <strain evidence="6">ATCC 58785 / CBS 6054 / NBRC 10063 / NRRL Y-11545</strain>
    </source>
</reference>